<evidence type="ECO:0000313" key="2">
    <source>
        <dbReference type="EMBL" id="PEQ25970.1"/>
    </source>
</evidence>
<reference evidence="1 3" key="2">
    <citation type="submission" date="2007-08" db="EMBL/GenBank/DDBJ databases">
        <authorList>
            <person name="Fulton L."/>
            <person name="Clifton S."/>
            <person name="Fulton B."/>
            <person name="Xu J."/>
            <person name="Minx P."/>
            <person name="Pepin K.H."/>
            <person name="Johnson M."/>
            <person name="Thiruvilangam P."/>
            <person name="Bhonagiri V."/>
            <person name="Nash W.E."/>
            <person name="Wang C."/>
            <person name="Mardis E.R."/>
            <person name="Wilson R.K."/>
        </authorList>
    </citation>
    <scope>NUCLEOTIDE SEQUENCE [LARGE SCALE GENOMIC DNA]</scope>
    <source>
        <strain evidence="1 3">DSM 753</strain>
    </source>
</reference>
<reference evidence="2 4" key="3">
    <citation type="submission" date="2017-07" db="EMBL/GenBank/DDBJ databases">
        <title>Prevalence of linear plasmids in Cutibacterium (Propionibacterium) acnes isolates obtained from prostatic tissue.</title>
        <authorList>
            <person name="Davidsson S."/>
            <person name="Carlsson J."/>
            <person name="Molling P."/>
            <person name="Andren O."/>
            <person name="Andersson S.-O."/>
            <person name="Brzuszkiewicz E."/>
            <person name="Poehlein A."/>
            <person name="Al-Zeer M."/>
            <person name="Brinkmann V."/>
            <person name="Scavenius C."/>
            <person name="Nazipi S."/>
            <person name="Soderquist B."/>
            <person name="Bruggemann H."/>
        </authorList>
    </citation>
    <scope>NUCLEOTIDE SEQUENCE [LARGE SCALE GENOMIC DNA]</scope>
    <source>
        <strain evidence="2 4">DSM 753</strain>
    </source>
</reference>
<evidence type="ECO:0000313" key="4">
    <source>
        <dbReference type="Proteomes" id="UP000220611"/>
    </source>
</evidence>
<dbReference type="EMBL" id="ABCB02000020">
    <property type="protein sequence ID" value="EDO60070.1"/>
    <property type="molecule type" value="Genomic_DNA"/>
</dbReference>
<accession>A7VWC3</accession>
<comment type="caution">
    <text evidence="1">The sequence shown here is derived from an EMBL/GenBank/DDBJ whole genome shotgun (WGS) entry which is preliminary data.</text>
</comment>
<keyword evidence="4" id="KW-1185">Reference proteome</keyword>
<dbReference type="AlphaFoldDB" id="A7VWC3"/>
<proteinExistence type="predicted"/>
<dbReference type="Proteomes" id="UP000220611">
    <property type="component" value="Unassembled WGS sequence"/>
</dbReference>
<organism evidence="1 3">
    <name type="scientific">[Clostridium] leptum DSM 753</name>
    <dbReference type="NCBI Taxonomy" id="428125"/>
    <lineage>
        <taxon>Bacteria</taxon>
        <taxon>Bacillati</taxon>
        <taxon>Bacillota</taxon>
        <taxon>Clostridia</taxon>
        <taxon>Eubacteriales</taxon>
        <taxon>Oscillospiraceae</taxon>
        <taxon>Oscillospiraceae incertae sedis</taxon>
    </lineage>
</organism>
<dbReference type="OrthoDB" id="7839994at2"/>
<reference evidence="1 3" key="1">
    <citation type="submission" date="2007-08" db="EMBL/GenBank/DDBJ databases">
        <title>Draft genome sequence of Clostridium leptum (DSM 753).</title>
        <authorList>
            <person name="Sudarsanam P."/>
            <person name="Ley R."/>
            <person name="Guruge J."/>
            <person name="Turnbaugh P.J."/>
            <person name="Mahowald M."/>
            <person name="Liep D."/>
            <person name="Gordon J."/>
        </authorList>
    </citation>
    <scope>NUCLEOTIDE SEQUENCE [LARGE SCALE GENOMIC DNA]</scope>
    <source>
        <strain evidence="1 3">DSM 753</strain>
    </source>
</reference>
<name>A7VWC3_9FIRM</name>
<protein>
    <submittedName>
        <fullName evidence="1">Uncharacterized protein</fullName>
    </submittedName>
</protein>
<dbReference type="EMBL" id="NOXF01000001">
    <property type="protein sequence ID" value="PEQ25970.1"/>
    <property type="molecule type" value="Genomic_DNA"/>
</dbReference>
<evidence type="ECO:0000313" key="1">
    <source>
        <dbReference type="EMBL" id="EDO60070.1"/>
    </source>
</evidence>
<sequence length="377" mass="43271">MKDFIYSFYNITASSIDRYLQFNGWIRNYNFANRNMMVYTSKNNRQKTLAIPASEEFEDFYPILRDVIGLLQKKENRPANDIVKDITTTFIDRLEFRVISEITEDGKIPLEYAADCVEGLKNLILYSVCAEQSARPICYRTTDYSKALLNKFKLAQTEKGSFILNVDIQVVDENNEQIVLEGCDIPTPFEHKVIERIGTAISQVDAIVNNQRQLTEMAETAFENGITANMCDAFLKMRPVSDTDKVTTTIRYASSLTRQTGQIEQIEMRTNHFLVIDELAKIYRDKIAIQDVSLTGIIRSLSKKIDNDRDLKTIRLYTTFEGASRTVTIVLSDEQYRIACNAHRDGLEVSVSGELDMSERYWVMNNVTSFSPIHQNE</sequence>
<dbReference type="Proteomes" id="UP000003490">
    <property type="component" value="Unassembled WGS sequence"/>
</dbReference>
<dbReference type="eggNOG" id="ENOG502ZBTI">
    <property type="taxonomic scope" value="Bacteria"/>
</dbReference>
<dbReference type="HOGENOM" id="CLU_053308_0_0_9"/>
<gene>
    <name evidence="2" type="ORF">CH238_02995</name>
    <name evidence="1" type="ORF">CLOLEP_02887</name>
</gene>
<evidence type="ECO:0000313" key="3">
    <source>
        <dbReference type="Proteomes" id="UP000003490"/>
    </source>
</evidence>